<dbReference type="EMBL" id="ML976656">
    <property type="protein sequence ID" value="KAF1980123.1"/>
    <property type="molecule type" value="Genomic_DNA"/>
</dbReference>
<dbReference type="PANTHER" id="PTHR46599:SF3">
    <property type="entry name" value="PIGGYBAC TRANSPOSABLE ELEMENT-DERIVED PROTEIN 4"/>
    <property type="match status" value="1"/>
</dbReference>
<organism evidence="2 3">
    <name type="scientific">Bimuria novae-zelandiae CBS 107.79</name>
    <dbReference type="NCBI Taxonomy" id="1447943"/>
    <lineage>
        <taxon>Eukaryota</taxon>
        <taxon>Fungi</taxon>
        <taxon>Dikarya</taxon>
        <taxon>Ascomycota</taxon>
        <taxon>Pezizomycotina</taxon>
        <taxon>Dothideomycetes</taxon>
        <taxon>Pleosporomycetidae</taxon>
        <taxon>Pleosporales</taxon>
        <taxon>Massarineae</taxon>
        <taxon>Didymosphaeriaceae</taxon>
        <taxon>Bimuria</taxon>
    </lineage>
</organism>
<dbReference type="Pfam" id="PF13843">
    <property type="entry name" value="DDE_Tnp_1_7"/>
    <property type="match status" value="1"/>
</dbReference>
<dbReference type="Proteomes" id="UP000800036">
    <property type="component" value="Unassembled WGS sequence"/>
</dbReference>
<proteinExistence type="predicted"/>
<dbReference type="InterPro" id="IPR029526">
    <property type="entry name" value="PGBD"/>
</dbReference>
<name>A0A6A5VR02_9PLEO</name>
<dbReference type="OrthoDB" id="7615782at2759"/>
<protein>
    <recommendedName>
        <fullName evidence="1">PiggyBac transposable element-derived protein domain-containing protein</fullName>
    </recommendedName>
</protein>
<reference evidence="2" key="1">
    <citation type="journal article" date="2020" name="Stud. Mycol.">
        <title>101 Dothideomycetes genomes: a test case for predicting lifestyles and emergence of pathogens.</title>
        <authorList>
            <person name="Haridas S."/>
            <person name="Albert R."/>
            <person name="Binder M."/>
            <person name="Bloem J."/>
            <person name="Labutti K."/>
            <person name="Salamov A."/>
            <person name="Andreopoulos B."/>
            <person name="Baker S."/>
            <person name="Barry K."/>
            <person name="Bills G."/>
            <person name="Bluhm B."/>
            <person name="Cannon C."/>
            <person name="Castanera R."/>
            <person name="Culley D."/>
            <person name="Daum C."/>
            <person name="Ezra D."/>
            <person name="Gonzalez J."/>
            <person name="Henrissat B."/>
            <person name="Kuo A."/>
            <person name="Liang C."/>
            <person name="Lipzen A."/>
            <person name="Lutzoni F."/>
            <person name="Magnuson J."/>
            <person name="Mondo S."/>
            <person name="Nolan M."/>
            <person name="Ohm R."/>
            <person name="Pangilinan J."/>
            <person name="Park H.-J."/>
            <person name="Ramirez L."/>
            <person name="Alfaro M."/>
            <person name="Sun H."/>
            <person name="Tritt A."/>
            <person name="Yoshinaga Y."/>
            <person name="Zwiers L.-H."/>
            <person name="Turgeon B."/>
            <person name="Goodwin S."/>
            <person name="Spatafora J."/>
            <person name="Crous P."/>
            <person name="Grigoriev I."/>
        </authorList>
    </citation>
    <scope>NUCLEOTIDE SEQUENCE</scope>
    <source>
        <strain evidence="2">CBS 107.79</strain>
    </source>
</reference>
<dbReference type="AlphaFoldDB" id="A0A6A5VR02"/>
<evidence type="ECO:0000259" key="1">
    <source>
        <dbReference type="Pfam" id="PF13843"/>
    </source>
</evidence>
<evidence type="ECO:0000313" key="2">
    <source>
        <dbReference type="EMBL" id="KAF1980123.1"/>
    </source>
</evidence>
<feature type="domain" description="PiggyBac transposable element-derived protein" evidence="1">
    <location>
        <begin position="65"/>
        <end position="137"/>
    </location>
</feature>
<keyword evidence="3" id="KW-1185">Reference proteome</keyword>
<sequence length="153" mass="17883">MPKRAAPLSNDPDFVRYTKYSKKLGKMPEMLSHPPPDWRPIDINNPHKHGMPRIPEGVDKASLIQLFDLFFDAEVLEMIAHHTNQHVEKLRNDAPEQPYARGWKSTSRAELYTYFAIIVYMAIHREPSLDEYWSKLHKNAPTHKVNNFIAKNH</sequence>
<gene>
    <name evidence="2" type="ORF">BU23DRAFT_625144</name>
</gene>
<evidence type="ECO:0000313" key="3">
    <source>
        <dbReference type="Proteomes" id="UP000800036"/>
    </source>
</evidence>
<dbReference type="PANTHER" id="PTHR46599">
    <property type="entry name" value="PIGGYBAC TRANSPOSABLE ELEMENT-DERIVED PROTEIN 4"/>
    <property type="match status" value="1"/>
</dbReference>
<accession>A0A6A5VR02</accession>